<dbReference type="Proteomes" id="UP000643165">
    <property type="component" value="Unassembled WGS sequence"/>
</dbReference>
<proteinExistence type="predicted"/>
<keyword evidence="2" id="KW-0347">Helicase</keyword>
<keyword evidence="3" id="KW-0234">DNA repair</keyword>
<dbReference type="Pfam" id="PF12705">
    <property type="entry name" value="PDDEXK_1"/>
    <property type="match status" value="1"/>
</dbReference>
<gene>
    <name evidence="6" type="ORF">Vlu01_00180</name>
</gene>
<keyword evidence="7" id="KW-1185">Reference proteome</keyword>
<keyword evidence="1" id="KW-0227">DNA damage</keyword>
<evidence type="ECO:0000256" key="2">
    <source>
        <dbReference type="ARBA" id="ARBA00022806"/>
    </source>
</evidence>
<keyword evidence="2" id="KW-0547">Nucleotide-binding</keyword>
<keyword evidence="2" id="KW-0378">Hydrolase</keyword>
<accession>A0ABQ4INA4</accession>
<dbReference type="InterPro" id="IPR038726">
    <property type="entry name" value="PDDEXK_AddAB-type"/>
</dbReference>
<sequence>MHLAVKSRPGLKPAAWPSRDKPPVPVRLVMDVCDAVEFDRRPVDEALRSVLAKQPLHDGLATFIKHAARSYLSIREPEPSMLPVAHWWVVQHVDQGVRELWAWGRRYRSADGAVRELRLIRLANMLERQRSEAEVAVAAYTAAYGRPAPWPDEWEKKFFVRAREEVSRVVVADIDLTEGLRRVLFDGTIEDAAALYERHGRRAAGQVLHGQKRRPGGDCLKCRLVLACDEVMRAPGLLGLRSDRRTKLRQVSITDLRYYASCPAQHYLQTLRLPKVNEYATPARIGQAVHCYLEMLHAKARGPCQHADMPGDIRWADPRWELDADAAEAGMRMLAHHPSVCPLEESTSDLRIEETFAFHDTAAQTLVIAKPDLVYRDDGAWVWREIKTTRRRQRGGEDVVTEFPQVALATAILGRGLLGGPVDGSRVELEILRPAGADLIMVDPSDPQELDKAYAVLRRRAQPWREDNTFAAAPGENCRTCPVSRWCPSAAETDPPPFSQETARGADREQPA</sequence>
<name>A0ABQ4INA4_9ACTN</name>
<evidence type="ECO:0000313" key="6">
    <source>
        <dbReference type="EMBL" id="GIJ19394.1"/>
    </source>
</evidence>
<reference evidence="6 7" key="1">
    <citation type="submission" date="2021-01" db="EMBL/GenBank/DDBJ databases">
        <title>Whole genome shotgun sequence of Verrucosispora lutea NBRC 106530.</title>
        <authorList>
            <person name="Komaki H."/>
            <person name="Tamura T."/>
        </authorList>
    </citation>
    <scope>NUCLEOTIDE SEQUENCE [LARGE SCALE GENOMIC DNA]</scope>
    <source>
        <strain evidence="6 7">NBRC 106530</strain>
    </source>
</reference>
<keyword evidence="2" id="KW-0067">ATP-binding</keyword>
<protein>
    <recommendedName>
        <fullName evidence="5">PD-(D/E)XK endonuclease-like domain-containing protein</fullName>
    </recommendedName>
</protein>
<evidence type="ECO:0000259" key="5">
    <source>
        <dbReference type="Pfam" id="PF12705"/>
    </source>
</evidence>
<evidence type="ECO:0000313" key="7">
    <source>
        <dbReference type="Proteomes" id="UP000643165"/>
    </source>
</evidence>
<evidence type="ECO:0000256" key="3">
    <source>
        <dbReference type="ARBA" id="ARBA00023204"/>
    </source>
</evidence>
<evidence type="ECO:0000256" key="1">
    <source>
        <dbReference type="ARBA" id="ARBA00022763"/>
    </source>
</evidence>
<evidence type="ECO:0000256" key="4">
    <source>
        <dbReference type="SAM" id="MobiDB-lite"/>
    </source>
</evidence>
<feature type="domain" description="PD-(D/E)XK endonuclease-like" evidence="5">
    <location>
        <begin position="250"/>
        <end position="488"/>
    </location>
</feature>
<dbReference type="EMBL" id="BOPB01000001">
    <property type="protein sequence ID" value="GIJ19394.1"/>
    <property type="molecule type" value="Genomic_DNA"/>
</dbReference>
<organism evidence="6 7">
    <name type="scientific">Micromonospora lutea</name>
    <dbReference type="NCBI Taxonomy" id="419825"/>
    <lineage>
        <taxon>Bacteria</taxon>
        <taxon>Bacillati</taxon>
        <taxon>Actinomycetota</taxon>
        <taxon>Actinomycetes</taxon>
        <taxon>Micromonosporales</taxon>
        <taxon>Micromonosporaceae</taxon>
        <taxon>Micromonospora</taxon>
    </lineage>
</organism>
<feature type="region of interest" description="Disordered" evidence="4">
    <location>
        <begin position="484"/>
        <end position="512"/>
    </location>
</feature>
<comment type="caution">
    <text evidence="6">The sequence shown here is derived from an EMBL/GenBank/DDBJ whole genome shotgun (WGS) entry which is preliminary data.</text>
</comment>